<proteinExistence type="predicted"/>
<keyword evidence="2" id="KW-1185">Reference proteome</keyword>
<evidence type="ECO:0000313" key="1">
    <source>
        <dbReference type="EMBL" id="MBB6215092.1"/>
    </source>
</evidence>
<dbReference type="RefSeq" id="WP_184309073.1">
    <property type="nucleotide sequence ID" value="NZ_JACHEN010000005.1"/>
</dbReference>
<reference evidence="1 2" key="1">
    <citation type="submission" date="2020-08" db="EMBL/GenBank/DDBJ databases">
        <title>Genomic Encyclopedia of Type Strains, Phase IV (KMG-IV): sequencing the most valuable type-strain genomes for metagenomic binning, comparative biology and taxonomic classification.</title>
        <authorList>
            <person name="Goeker M."/>
        </authorList>
    </citation>
    <scope>NUCLEOTIDE SEQUENCE [LARGE SCALE GENOMIC DNA]</scope>
    <source>
        <strain evidence="1 2">DSM 103526</strain>
    </source>
</reference>
<accession>A0A841KW00</accession>
<gene>
    <name evidence="1" type="ORF">HNQ80_001181</name>
</gene>
<sequence length="96" mass="11125">MAKIYVNEQNGMLAKASSLSGIKGVAEELGFTVLISNYRSFFYSIFRKYNQDSGKFEFVKLSKTNKEKEEVLRQQGYEKIKDAYSNEILQQFLFLS</sequence>
<name>A0A841KW00_9FIRM</name>
<organism evidence="1 2">
    <name type="scientific">Anaerosolibacter carboniphilus</name>
    <dbReference type="NCBI Taxonomy" id="1417629"/>
    <lineage>
        <taxon>Bacteria</taxon>
        <taxon>Bacillati</taxon>
        <taxon>Bacillota</taxon>
        <taxon>Clostridia</taxon>
        <taxon>Peptostreptococcales</taxon>
        <taxon>Thermotaleaceae</taxon>
        <taxon>Anaerosolibacter</taxon>
    </lineage>
</organism>
<comment type="caution">
    <text evidence="1">The sequence shown here is derived from an EMBL/GenBank/DDBJ whole genome shotgun (WGS) entry which is preliminary data.</text>
</comment>
<dbReference type="Proteomes" id="UP000579281">
    <property type="component" value="Unassembled WGS sequence"/>
</dbReference>
<dbReference type="EMBL" id="JACHEN010000005">
    <property type="protein sequence ID" value="MBB6215092.1"/>
    <property type="molecule type" value="Genomic_DNA"/>
</dbReference>
<dbReference type="AlphaFoldDB" id="A0A841KW00"/>
<evidence type="ECO:0000313" key="2">
    <source>
        <dbReference type="Proteomes" id="UP000579281"/>
    </source>
</evidence>
<protein>
    <submittedName>
        <fullName evidence="1">Uncharacterized protein</fullName>
    </submittedName>
</protein>